<keyword evidence="3" id="KW-1185">Reference proteome</keyword>
<keyword evidence="1" id="KW-0812">Transmembrane</keyword>
<dbReference type="RefSeq" id="WP_405386901.1">
    <property type="nucleotide sequence ID" value="NZ_JBJGEB010000012.1"/>
</dbReference>
<sequence>MKRNVKQKENACQIIYKNITFLLILQISEFKMKKQILLVAMVVVLAGCATAPVDSGRAKEVPPDRILAYGAPNPDYAKVEIIRDAGFLGSGCYLGVMYRQTVLARFAPSEKAVFYLPEGEWPMAVTKDPDGRMLCGMNEAPAVETQKIVKGRENLFRISSGPYRRPRLLPQ</sequence>
<reference evidence="2 3" key="1">
    <citation type="submission" date="2024-11" db="EMBL/GenBank/DDBJ databases">
        <authorList>
            <person name="Mikucki A.G."/>
            <person name="Kahler C.M."/>
        </authorList>
    </citation>
    <scope>NUCLEOTIDE SEQUENCE [LARGE SCALE GENOMIC DNA]</scope>
    <source>
        <strain evidence="2 3">EXNM717</strain>
    </source>
</reference>
<feature type="transmembrane region" description="Helical" evidence="1">
    <location>
        <begin position="36"/>
        <end position="53"/>
    </location>
</feature>
<dbReference type="EMBL" id="JBJGEB010000012">
    <property type="protein sequence ID" value="MFK7642868.1"/>
    <property type="molecule type" value="Genomic_DNA"/>
</dbReference>
<keyword evidence="1" id="KW-0472">Membrane</keyword>
<dbReference type="Proteomes" id="UP001621964">
    <property type="component" value="Unassembled WGS sequence"/>
</dbReference>
<proteinExistence type="predicted"/>
<evidence type="ECO:0000313" key="2">
    <source>
        <dbReference type="EMBL" id="MFK7642868.1"/>
    </source>
</evidence>
<name>A0ABW8Q5K0_9NEIS</name>
<accession>A0ABW8Q5K0</accession>
<comment type="caution">
    <text evidence="2">The sequence shown here is derived from an EMBL/GenBank/DDBJ whole genome shotgun (WGS) entry which is preliminary data.</text>
</comment>
<gene>
    <name evidence="2" type="ORF">ACI43T_10280</name>
</gene>
<evidence type="ECO:0000256" key="1">
    <source>
        <dbReference type="SAM" id="Phobius"/>
    </source>
</evidence>
<evidence type="ECO:0000313" key="3">
    <source>
        <dbReference type="Proteomes" id="UP001621964"/>
    </source>
</evidence>
<evidence type="ECO:0008006" key="4">
    <source>
        <dbReference type="Google" id="ProtNLM"/>
    </source>
</evidence>
<protein>
    <recommendedName>
        <fullName evidence="4">Lipoprotein</fullName>
    </recommendedName>
</protein>
<organism evidence="2 3">
    <name type="scientific">Neisseria oralis</name>
    <dbReference type="NCBI Taxonomy" id="1107316"/>
    <lineage>
        <taxon>Bacteria</taxon>
        <taxon>Pseudomonadati</taxon>
        <taxon>Pseudomonadota</taxon>
        <taxon>Betaproteobacteria</taxon>
        <taxon>Neisseriales</taxon>
        <taxon>Neisseriaceae</taxon>
        <taxon>Neisseria</taxon>
    </lineage>
</organism>
<keyword evidence="1" id="KW-1133">Transmembrane helix</keyword>